<dbReference type="EMBL" id="FODJ01000003">
    <property type="protein sequence ID" value="SEN99119.1"/>
    <property type="molecule type" value="Genomic_DNA"/>
</dbReference>
<organism evidence="1 2">
    <name type="scientific">Amphibacillus marinus</name>
    <dbReference type="NCBI Taxonomy" id="872970"/>
    <lineage>
        <taxon>Bacteria</taxon>
        <taxon>Bacillati</taxon>
        <taxon>Bacillota</taxon>
        <taxon>Bacilli</taxon>
        <taxon>Bacillales</taxon>
        <taxon>Bacillaceae</taxon>
        <taxon>Amphibacillus</taxon>
    </lineage>
</organism>
<sequence>MIKLVLTDMDGTFLNSKGYFNQQLFEATKRLMKAQDVVFAAVTGKQCERVEELLGPDAKDFYILGDSATRIKHNHQYVYQSLLANQIGLAIVAKLEQISQAHTIIVCTEEGAFIKATTVTEEREIVRRSYRNLAIVNHYHDIKDDFIKITVHDPTAHCFATAAQMNQFAKQAYIVASEAAWLDIANANVHKGTTVAQLQKLLNIRSEQTMVFGDGNNDIELMKTGSYSFAVSNAIAEVKQAARYVTGTNDEDAVLHTINHLLALQQC</sequence>
<dbReference type="InterPro" id="IPR036412">
    <property type="entry name" value="HAD-like_sf"/>
</dbReference>
<dbReference type="GO" id="GO:0005829">
    <property type="term" value="C:cytosol"/>
    <property type="evidence" value="ECO:0007669"/>
    <property type="project" value="TreeGrafter"/>
</dbReference>
<name>A0A1H8L206_9BACI</name>
<evidence type="ECO:0000313" key="1">
    <source>
        <dbReference type="EMBL" id="SEN99119.1"/>
    </source>
</evidence>
<dbReference type="Gene3D" id="3.30.1240.10">
    <property type="match status" value="1"/>
</dbReference>
<evidence type="ECO:0000313" key="2">
    <source>
        <dbReference type="Proteomes" id="UP000199300"/>
    </source>
</evidence>
<dbReference type="OrthoDB" id="9814970at2"/>
<dbReference type="NCBIfam" id="TIGR01484">
    <property type="entry name" value="HAD-SF-IIB"/>
    <property type="match status" value="1"/>
</dbReference>
<dbReference type="SUPFAM" id="SSF56784">
    <property type="entry name" value="HAD-like"/>
    <property type="match status" value="1"/>
</dbReference>
<dbReference type="InterPro" id="IPR023214">
    <property type="entry name" value="HAD_sf"/>
</dbReference>
<dbReference type="STRING" id="872970.SAMN04488134_10350"/>
<dbReference type="GO" id="GO:0000287">
    <property type="term" value="F:magnesium ion binding"/>
    <property type="evidence" value="ECO:0007669"/>
    <property type="project" value="TreeGrafter"/>
</dbReference>
<dbReference type="InterPro" id="IPR006379">
    <property type="entry name" value="HAD-SF_hydro_IIB"/>
</dbReference>
<dbReference type="Pfam" id="PF08282">
    <property type="entry name" value="Hydrolase_3"/>
    <property type="match status" value="1"/>
</dbReference>
<dbReference type="AlphaFoldDB" id="A0A1H8L206"/>
<protein>
    <submittedName>
        <fullName evidence="1">Uncharacterized protein</fullName>
    </submittedName>
</protein>
<accession>A0A1H8L206</accession>
<reference evidence="1 2" key="1">
    <citation type="submission" date="2016-10" db="EMBL/GenBank/DDBJ databases">
        <authorList>
            <person name="de Groot N.N."/>
        </authorList>
    </citation>
    <scope>NUCLEOTIDE SEQUENCE [LARGE SCALE GENOMIC DNA]</scope>
    <source>
        <strain evidence="1 2">CGMCC 1.10434</strain>
    </source>
</reference>
<proteinExistence type="predicted"/>
<dbReference type="RefSeq" id="WP_091495796.1">
    <property type="nucleotide sequence ID" value="NZ_FODJ01000003.1"/>
</dbReference>
<dbReference type="PANTHER" id="PTHR10000">
    <property type="entry name" value="PHOSPHOSERINE PHOSPHATASE"/>
    <property type="match status" value="1"/>
</dbReference>
<dbReference type="PANTHER" id="PTHR10000:SF53">
    <property type="entry name" value="5-AMINO-6-(5-PHOSPHO-D-RIBITYLAMINO)URACIL PHOSPHATASE YBJI-RELATED"/>
    <property type="match status" value="1"/>
</dbReference>
<dbReference type="SFLD" id="SFLDG01140">
    <property type="entry name" value="C2.B:_Phosphomannomutase_and_P"/>
    <property type="match status" value="1"/>
</dbReference>
<dbReference type="Gene3D" id="3.40.50.1000">
    <property type="entry name" value="HAD superfamily/HAD-like"/>
    <property type="match status" value="1"/>
</dbReference>
<dbReference type="Proteomes" id="UP000199300">
    <property type="component" value="Unassembled WGS sequence"/>
</dbReference>
<keyword evidence="2" id="KW-1185">Reference proteome</keyword>
<gene>
    <name evidence="1" type="ORF">SAMN04488134_10350</name>
</gene>
<dbReference type="GO" id="GO:0016791">
    <property type="term" value="F:phosphatase activity"/>
    <property type="evidence" value="ECO:0007669"/>
    <property type="project" value="TreeGrafter"/>
</dbReference>
<dbReference type="SFLD" id="SFLDS00003">
    <property type="entry name" value="Haloacid_Dehalogenase"/>
    <property type="match status" value="1"/>
</dbReference>